<keyword evidence="1" id="KW-0472">Membrane</keyword>
<comment type="caution">
    <text evidence="2">The sequence shown here is derived from an EMBL/GenBank/DDBJ whole genome shotgun (WGS) entry which is preliminary data.</text>
</comment>
<keyword evidence="1" id="KW-1133">Transmembrane helix</keyword>
<evidence type="ECO:0000313" key="2">
    <source>
        <dbReference type="EMBL" id="GAW84004.1"/>
    </source>
</evidence>
<dbReference type="AlphaFoldDB" id="A0A1Y1JVU3"/>
<name>A0A1Y1JVU3_PLAGO</name>
<dbReference type="RefSeq" id="XP_028546593.1">
    <property type="nucleotide sequence ID" value="XM_028690792.1"/>
</dbReference>
<organism evidence="2 3">
    <name type="scientific">Plasmodium gonderi</name>
    <dbReference type="NCBI Taxonomy" id="77519"/>
    <lineage>
        <taxon>Eukaryota</taxon>
        <taxon>Sar</taxon>
        <taxon>Alveolata</taxon>
        <taxon>Apicomplexa</taxon>
        <taxon>Aconoidasida</taxon>
        <taxon>Haemosporida</taxon>
        <taxon>Plasmodiidae</taxon>
        <taxon>Plasmodium</taxon>
        <taxon>Plasmodium (Plasmodium)</taxon>
    </lineage>
</organism>
<keyword evidence="3" id="KW-1185">Reference proteome</keyword>
<evidence type="ECO:0000256" key="1">
    <source>
        <dbReference type="SAM" id="Phobius"/>
    </source>
</evidence>
<sequence length="368" mass="44211">MTIPTQDDILKVDFDDVYMKSNENYNWIIRRNWNEPKHHHFTELCSYAKYDICRLSHGSHFTVDCRRLSILLDNMKLLLNRNHHNKIYFCIYFGYKMHELLKKYNCTIKSPTVAYDYMMKAYKYRFNTIIPKICKDYFVDLSHETYENFKKLDELYNRFYLFKNSNHSCSHAEYCSTEYKKLLRTISSEQNMDFHDLLYEFIYHYEKYMQKLNVCKSTPQTLPPLPEQDRSRVISTEPMTVNVIRDKISKIEVSGINEMEGTGENMLKMISERKKTLDKARLSPHTGTETTLSSGMIVLFFSVLIILFILYKYTTFGSYFNPRMRKIKRKIKKRNKENINNMDSYKLAYNNPNDNCYHIEYSYMDDSL</sequence>
<keyword evidence="1" id="KW-0812">Transmembrane</keyword>
<dbReference type="GeneID" id="39744812"/>
<proteinExistence type="predicted"/>
<reference evidence="3" key="1">
    <citation type="submission" date="2017-04" db="EMBL/GenBank/DDBJ databases">
        <title>Plasmodium gonderi genome.</title>
        <authorList>
            <person name="Arisue N."/>
            <person name="Honma H."/>
            <person name="Kawai S."/>
            <person name="Tougan T."/>
            <person name="Tanabe K."/>
            <person name="Horii T."/>
        </authorList>
    </citation>
    <scope>NUCLEOTIDE SEQUENCE [LARGE SCALE GENOMIC DNA]</scope>
    <source>
        <strain evidence="3">ATCC 30045</strain>
    </source>
</reference>
<dbReference type="EMBL" id="BDQF01000059">
    <property type="protein sequence ID" value="GAW84004.1"/>
    <property type="molecule type" value="Genomic_DNA"/>
</dbReference>
<accession>A0A1Y1JVU3</accession>
<protein>
    <submittedName>
        <fullName evidence="2">Variable surface protein</fullName>
    </submittedName>
</protein>
<gene>
    <name evidence="2" type="ORF">PGO_000560</name>
</gene>
<dbReference type="OrthoDB" id="387682at2759"/>
<evidence type="ECO:0000313" key="3">
    <source>
        <dbReference type="Proteomes" id="UP000195521"/>
    </source>
</evidence>
<dbReference type="Proteomes" id="UP000195521">
    <property type="component" value="Unassembled WGS sequence"/>
</dbReference>
<feature type="transmembrane region" description="Helical" evidence="1">
    <location>
        <begin position="296"/>
        <end position="320"/>
    </location>
</feature>